<dbReference type="InterPro" id="IPR002811">
    <property type="entry name" value="Asp_DH"/>
</dbReference>
<dbReference type="Gene3D" id="3.30.360.10">
    <property type="entry name" value="Dihydrodipicolinate Reductase, domain 2"/>
    <property type="match status" value="1"/>
</dbReference>
<dbReference type="Pfam" id="PF01958">
    <property type="entry name" value="Asp_DH_C"/>
    <property type="match status" value="1"/>
</dbReference>
<dbReference type="PANTHER" id="PTHR31873:SF6">
    <property type="entry name" value="ASPARTATE DEHYDROGENASE DOMAIN-CONTAINING PROTEIN"/>
    <property type="match status" value="1"/>
</dbReference>
<evidence type="ECO:0000259" key="1">
    <source>
        <dbReference type="Pfam" id="PF01958"/>
    </source>
</evidence>
<evidence type="ECO:0000313" key="3">
    <source>
        <dbReference type="WBParaSite" id="TCNE_0000410901-mRNA-1"/>
    </source>
</evidence>
<evidence type="ECO:0000313" key="2">
    <source>
        <dbReference type="Proteomes" id="UP000050794"/>
    </source>
</evidence>
<keyword evidence="2" id="KW-1185">Reference proteome</keyword>
<dbReference type="Proteomes" id="UP000050794">
    <property type="component" value="Unassembled WGS sequence"/>
</dbReference>
<sequence length="189" mass="20383">LVIEVAHASIIANFGVLILKYADLFVGSPTALADNVLYEALKKSVNDYNRRLFVPCGAFWGSNDVQKMANLGTLKGLTITMIRHPSSLRLEGPLKELSEKAKLSDSAVVLYDGPVRALCSLAPSNVNTMAAAALAAHTLGFDLTRAKLISDPRFATYYIIFVSSVHGTDNCATSLPVGVRKSKEMHAIF</sequence>
<organism evidence="2 3">
    <name type="scientific">Toxocara canis</name>
    <name type="common">Canine roundworm</name>
    <dbReference type="NCBI Taxonomy" id="6265"/>
    <lineage>
        <taxon>Eukaryota</taxon>
        <taxon>Metazoa</taxon>
        <taxon>Ecdysozoa</taxon>
        <taxon>Nematoda</taxon>
        <taxon>Chromadorea</taxon>
        <taxon>Rhabditida</taxon>
        <taxon>Spirurina</taxon>
        <taxon>Ascaridomorpha</taxon>
        <taxon>Ascaridoidea</taxon>
        <taxon>Toxocaridae</taxon>
        <taxon>Toxocara</taxon>
    </lineage>
</organism>
<proteinExistence type="predicted"/>
<dbReference type="AlphaFoldDB" id="A0A183U6I9"/>
<dbReference type="SUPFAM" id="SSF55347">
    <property type="entry name" value="Glyceraldehyde-3-phosphate dehydrogenase-like, C-terminal domain"/>
    <property type="match status" value="1"/>
</dbReference>
<accession>A0A183U6I9</accession>
<dbReference type="GO" id="GO:0033735">
    <property type="term" value="F:aspartate dehydrogenase [NAD(P)+] activity"/>
    <property type="evidence" value="ECO:0007669"/>
    <property type="project" value="InterPro"/>
</dbReference>
<name>A0A183U6I9_TOXCA</name>
<reference evidence="3" key="1">
    <citation type="submission" date="2016-06" db="UniProtKB">
        <authorList>
            <consortium name="WormBaseParasite"/>
        </authorList>
    </citation>
    <scope>IDENTIFICATION</scope>
</reference>
<feature type="domain" description="Aspartate dehydrogenase" evidence="1">
    <location>
        <begin position="106"/>
        <end position="156"/>
    </location>
</feature>
<dbReference type="PANTHER" id="PTHR31873">
    <property type="entry name" value="L-ASPARTATE DEHYDROGENASE-RELATED"/>
    <property type="match status" value="1"/>
</dbReference>
<dbReference type="GO" id="GO:0009435">
    <property type="term" value="P:NAD+ biosynthetic process"/>
    <property type="evidence" value="ECO:0007669"/>
    <property type="project" value="InterPro"/>
</dbReference>
<protein>
    <submittedName>
        <fullName evidence="3">DUF108 domain-containing protein</fullName>
    </submittedName>
</protein>
<dbReference type="WBParaSite" id="TCNE_0000410901-mRNA-1">
    <property type="protein sequence ID" value="TCNE_0000410901-mRNA-1"/>
    <property type="gene ID" value="TCNE_0000410901"/>
</dbReference>